<reference evidence="3" key="1">
    <citation type="journal article" date="2019" name="Int. J. Syst. Evol. Microbiol.">
        <title>The Global Catalogue of Microorganisms (GCM) 10K type strain sequencing project: providing services to taxonomists for standard genome sequencing and annotation.</title>
        <authorList>
            <consortium name="The Broad Institute Genomics Platform"/>
            <consortium name="The Broad Institute Genome Sequencing Center for Infectious Disease"/>
            <person name="Wu L."/>
            <person name="Ma J."/>
        </authorList>
    </citation>
    <scope>NUCLEOTIDE SEQUENCE [LARGE SCALE GENOMIC DNA]</scope>
    <source>
        <strain evidence="3">JCM 16548</strain>
    </source>
</reference>
<feature type="region of interest" description="Disordered" evidence="1">
    <location>
        <begin position="27"/>
        <end position="50"/>
    </location>
</feature>
<dbReference type="Proteomes" id="UP001500051">
    <property type="component" value="Unassembled WGS sequence"/>
</dbReference>
<gene>
    <name evidence="2" type="ORF">GCM10022204_33490</name>
</gene>
<evidence type="ECO:0000256" key="1">
    <source>
        <dbReference type="SAM" id="MobiDB-lite"/>
    </source>
</evidence>
<sequence>MWELDGPMPMLNRSNTLTAMEDCLLRPAPEREDRGGRAGRSGGGRALPAHTRQGIGVACLSLLRRRGTQGADTP</sequence>
<name>A0ABP7E3Z0_9ACTN</name>
<protein>
    <submittedName>
        <fullName evidence="2">Uncharacterized protein</fullName>
    </submittedName>
</protein>
<evidence type="ECO:0000313" key="3">
    <source>
        <dbReference type="Proteomes" id="UP001500051"/>
    </source>
</evidence>
<keyword evidence="3" id="KW-1185">Reference proteome</keyword>
<accession>A0ABP7E3Z0</accession>
<evidence type="ECO:0000313" key="2">
    <source>
        <dbReference type="EMBL" id="GAA3711935.1"/>
    </source>
</evidence>
<dbReference type="EMBL" id="BAAAYX010000013">
    <property type="protein sequence ID" value="GAA3711935.1"/>
    <property type="molecule type" value="Genomic_DNA"/>
</dbReference>
<comment type="caution">
    <text evidence="2">The sequence shown here is derived from an EMBL/GenBank/DDBJ whole genome shotgun (WGS) entry which is preliminary data.</text>
</comment>
<organism evidence="2 3">
    <name type="scientific">Microlunatus aurantiacus</name>
    <dbReference type="NCBI Taxonomy" id="446786"/>
    <lineage>
        <taxon>Bacteria</taxon>
        <taxon>Bacillati</taxon>
        <taxon>Actinomycetota</taxon>
        <taxon>Actinomycetes</taxon>
        <taxon>Propionibacteriales</taxon>
        <taxon>Propionibacteriaceae</taxon>
        <taxon>Microlunatus</taxon>
    </lineage>
</organism>
<proteinExistence type="predicted"/>